<reference evidence="2 3" key="1">
    <citation type="journal article" date="2022" name="Cell">
        <title>Repeat-based holocentromeres influence genome architecture and karyotype evolution.</title>
        <authorList>
            <person name="Hofstatter P.G."/>
            <person name="Thangavel G."/>
            <person name="Lux T."/>
            <person name="Neumann P."/>
            <person name="Vondrak T."/>
            <person name="Novak P."/>
            <person name="Zhang M."/>
            <person name="Costa L."/>
            <person name="Castellani M."/>
            <person name="Scott A."/>
            <person name="Toegelov H."/>
            <person name="Fuchs J."/>
            <person name="Mata-Sucre Y."/>
            <person name="Dias Y."/>
            <person name="Vanzela A.L.L."/>
            <person name="Huettel B."/>
            <person name="Almeida C.C.S."/>
            <person name="Simkova H."/>
            <person name="Souza G."/>
            <person name="Pedrosa-Harand A."/>
            <person name="Macas J."/>
            <person name="Mayer K.F.X."/>
            <person name="Houben A."/>
            <person name="Marques A."/>
        </authorList>
    </citation>
    <scope>NUCLEOTIDE SEQUENCE [LARGE SCALE GENOMIC DNA]</scope>
    <source>
        <strain evidence="2">RhyTen1mFocal</strain>
    </source>
</reference>
<dbReference type="GO" id="GO:0009733">
    <property type="term" value="P:response to auxin"/>
    <property type="evidence" value="ECO:0007669"/>
    <property type="project" value="InterPro"/>
</dbReference>
<keyword evidence="3" id="KW-1185">Reference proteome</keyword>
<dbReference type="EMBL" id="JAMRDG010000001">
    <property type="protein sequence ID" value="KAJ3700062.1"/>
    <property type="molecule type" value="Genomic_DNA"/>
</dbReference>
<comment type="similarity">
    <text evidence="1">Belongs to the ARG7 family.</text>
</comment>
<sequence>MHNSIREPTTFGCFSLLRRTSSQNISYRYRRLANDIAETSTVTIVVGKEKRVFHVDQYVLDTYPFRCLLELAKANGGNKRESCGSDCKGVIFLDLDAILFEHMLWLVSEECSTSTFDSTLMLDMREIVDFYSQDI</sequence>
<evidence type="ECO:0000313" key="3">
    <source>
        <dbReference type="Proteomes" id="UP001210211"/>
    </source>
</evidence>
<evidence type="ECO:0000313" key="2">
    <source>
        <dbReference type="EMBL" id="KAJ3700062.1"/>
    </source>
</evidence>
<accession>A0AAD6ET03</accession>
<gene>
    <name evidence="2" type="ORF">LUZ61_003767</name>
</gene>
<dbReference type="InterPro" id="IPR003676">
    <property type="entry name" value="SAUR_fam"/>
</dbReference>
<evidence type="ECO:0000256" key="1">
    <source>
        <dbReference type="ARBA" id="ARBA00006974"/>
    </source>
</evidence>
<name>A0AAD6ET03_9POAL</name>
<comment type="caution">
    <text evidence="2">The sequence shown here is derived from an EMBL/GenBank/DDBJ whole genome shotgun (WGS) entry which is preliminary data.</text>
</comment>
<dbReference type="PANTHER" id="PTHR35296:SF3">
    <property type="entry name" value="EXPRESSED PROTEIN"/>
    <property type="match status" value="1"/>
</dbReference>
<dbReference type="Proteomes" id="UP001210211">
    <property type="component" value="Unassembled WGS sequence"/>
</dbReference>
<dbReference type="AlphaFoldDB" id="A0AAD6ET03"/>
<proteinExistence type="inferred from homology"/>
<protein>
    <submittedName>
        <fullName evidence="2">Uncharacterized protein</fullName>
    </submittedName>
</protein>
<dbReference type="PANTHER" id="PTHR35296">
    <property type="entry name" value="EXPRESSED PROTEIN"/>
    <property type="match status" value="1"/>
</dbReference>
<organism evidence="2 3">
    <name type="scientific">Rhynchospora tenuis</name>
    <dbReference type="NCBI Taxonomy" id="198213"/>
    <lineage>
        <taxon>Eukaryota</taxon>
        <taxon>Viridiplantae</taxon>
        <taxon>Streptophyta</taxon>
        <taxon>Embryophyta</taxon>
        <taxon>Tracheophyta</taxon>
        <taxon>Spermatophyta</taxon>
        <taxon>Magnoliopsida</taxon>
        <taxon>Liliopsida</taxon>
        <taxon>Poales</taxon>
        <taxon>Cyperaceae</taxon>
        <taxon>Cyperoideae</taxon>
        <taxon>Rhynchosporeae</taxon>
        <taxon>Rhynchospora</taxon>
    </lineage>
</organism>